<keyword evidence="4 5" id="KW-0472">Membrane</keyword>
<dbReference type="Gene3D" id="1.20.1280.290">
    <property type="match status" value="1"/>
</dbReference>
<dbReference type="Proteomes" id="UP000502415">
    <property type="component" value="Chromosome"/>
</dbReference>
<name>A0A7Z2ZTX4_9BURK</name>
<evidence type="ECO:0000256" key="4">
    <source>
        <dbReference type="ARBA" id="ARBA00023136"/>
    </source>
</evidence>
<evidence type="ECO:0000256" key="5">
    <source>
        <dbReference type="SAM" id="Phobius"/>
    </source>
</evidence>
<protein>
    <submittedName>
        <fullName evidence="6">SemiSWEET transporter</fullName>
    </submittedName>
</protein>
<organism evidence="6 7">
    <name type="scientific">Massilia forsythiae</name>
    <dbReference type="NCBI Taxonomy" id="2728020"/>
    <lineage>
        <taxon>Bacteria</taxon>
        <taxon>Pseudomonadati</taxon>
        <taxon>Pseudomonadota</taxon>
        <taxon>Betaproteobacteria</taxon>
        <taxon>Burkholderiales</taxon>
        <taxon>Oxalobacteraceae</taxon>
        <taxon>Telluria group</taxon>
        <taxon>Massilia</taxon>
    </lineage>
</organism>
<evidence type="ECO:0000256" key="1">
    <source>
        <dbReference type="ARBA" id="ARBA00004141"/>
    </source>
</evidence>
<keyword evidence="2 5" id="KW-0812">Transmembrane</keyword>
<evidence type="ECO:0000256" key="2">
    <source>
        <dbReference type="ARBA" id="ARBA00022692"/>
    </source>
</evidence>
<feature type="transmembrane region" description="Helical" evidence="5">
    <location>
        <begin position="40"/>
        <end position="58"/>
    </location>
</feature>
<dbReference type="NCBIfam" id="NF037968">
    <property type="entry name" value="SemiSWEET_2"/>
    <property type="match status" value="1"/>
</dbReference>
<sequence length="104" mass="11297">MQHVIELMGYLAGLCTTAAFIPQVIMVWRQRSAQGISLGMYLAFCFGVFLWLCYGLIIHAWPVAINNACTLVLAASVLVMKWRFDHAPARAAARAALGNAGQAS</sequence>
<feature type="transmembrane region" description="Helical" evidence="5">
    <location>
        <begin position="7"/>
        <end position="28"/>
    </location>
</feature>
<proteinExistence type="predicted"/>
<dbReference type="InterPro" id="IPR047662">
    <property type="entry name" value="SemiSWEET"/>
</dbReference>
<comment type="subcellular location">
    <subcellularLocation>
        <location evidence="1">Membrane</location>
        <topology evidence="1">Multi-pass membrane protein</topology>
    </subcellularLocation>
</comment>
<dbReference type="RefSeq" id="WP_170202494.1">
    <property type="nucleotide sequence ID" value="NZ_CP051685.1"/>
</dbReference>
<dbReference type="Pfam" id="PF04193">
    <property type="entry name" value="PQ-loop"/>
    <property type="match status" value="1"/>
</dbReference>
<evidence type="ECO:0000256" key="3">
    <source>
        <dbReference type="ARBA" id="ARBA00022989"/>
    </source>
</evidence>
<dbReference type="GO" id="GO:0016020">
    <property type="term" value="C:membrane"/>
    <property type="evidence" value="ECO:0007669"/>
    <property type="project" value="UniProtKB-SubCell"/>
</dbReference>
<gene>
    <name evidence="6" type="ORF">HH212_10890</name>
</gene>
<reference evidence="6 7" key="1">
    <citation type="submission" date="2020-04" db="EMBL/GenBank/DDBJ databases">
        <title>Genome sequencing of novel species.</title>
        <authorList>
            <person name="Heo J."/>
            <person name="Kim S.-J."/>
            <person name="Kim J.-S."/>
            <person name="Hong S.-B."/>
            <person name="Kwon S.-W."/>
        </authorList>
    </citation>
    <scope>NUCLEOTIDE SEQUENCE [LARGE SCALE GENOMIC DNA]</scope>
    <source>
        <strain evidence="6 7">GN2-R2</strain>
    </source>
</reference>
<evidence type="ECO:0000313" key="6">
    <source>
        <dbReference type="EMBL" id="QJE00462.1"/>
    </source>
</evidence>
<evidence type="ECO:0000313" key="7">
    <source>
        <dbReference type="Proteomes" id="UP000502415"/>
    </source>
</evidence>
<accession>A0A7Z2ZTX4</accession>
<dbReference type="InterPro" id="IPR006603">
    <property type="entry name" value="PQ-loop_rpt"/>
</dbReference>
<dbReference type="AlphaFoldDB" id="A0A7Z2ZTX4"/>
<keyword evidence="3 5" id="KW-1133">Transmembrane helix</keyword>
<dbReference type="EMBL" id="CP051685">
    <property type="protein sequence ID" value="QJE00462.1"/>
    <property type="molecule type" value="Genomic_DNA"/>
</dbReference>
<feature type="transmembrane region" description="Helical" evidence="5">
    <location>
        <begin position="64"/>
        <end position="84"/>
    </location>
</feature>
<dbReference type="GO" id="GO:0051119">
    <property type="term" value="F:sugar transmembrane transporter activity"/>
    <property type="evidence" value="ECO:0007669"/>
    <property type="project" value="InterPro"/>
</dbReference>
<dbReference type="KEGG" id="mfy:HH212_10890"/>
<keyword evidence="7" id="KW-1185">Reference proteome</keyword>